<dbReference type="SUPFAM" id="SSF55174">
    <property type="entry name" value="Alpha-L RNA-binding motif"/>
    <property type="match status" value="1"/>
</dbReference>
<dbReference type="InterPro" id="IPR036986">
    <property type="entry name" value="S4_RNA-bd_sf"/>
</dbReference>
<dbReference type="InterPro" id="IPR002307">
    <property type="entry name" value="Tyr-tRNA-ligase"/>
</dbReference>
<accession>A0A3B0IXA6</accession>
<evidence type="ECO:0000259" key="13">
    <source>
        <dbReference type="Pfam" id="PF22421"/>
    </source>
</evidence>
<dbReference type="HAMAP" id="MF_02006">
    <property type="entry name" value="Tyr_tRNA_synth_type1"/>
    <property type="match status" value="1"/>
</dbReference>
<dbReference type="PROSITE" id="PS50889">
    <property type="entry name" value="S4"/>
    <property type="match status" value="1"/>
</dbReference>
<dbReference type="GO" id="GO:0005524">
    <property type="term" value="F:ATP binding"/>
    <property type="evidence" value="ECO:0007669"/>
    <property type="project" value="UniProtKB-UniRule"/>
</dbReference>
<dbReference type="AlphaFoldDB" id="A0A3B0IXA6"/>
<dbReference type="FunFam" id="3.40.50.620:FF:000008">
    <property type="entry name" value="Tyrosine--tRNA ligase"/>
    <property type="match status" value="1"/>
</dbReference>
<keyword evidence="3 11" id="KW-0436">Ligase</keyword>
<evidence type="ECO:0000256" key="10">
    <source>
        <dbReference type="ARBA" id="ARBA00060965"/>
    </source>
</evidence>
<evidence type="ECO:0000256" key="6">
    <source>
        <dbReference type="ARBA" id="ARBA00022884"/>
    </source>
</evidence>
<dbReference type="InterPro" id="IPR002305">
    <property type="entry name" value="aa-tRNA-synth_Ic"/>
</dbReference>
<dbReference type="CDD" id="cd00165">
    <property type="entry name" value="S4"/>
    <property type="match status" value="1"/>
</dbReference>
<comment type="similarity">
    <text evidence="10 11">Belongs to the class-I aminoacyl-tRNA synthetase family. TyrS type 1 subfamily.</text>
</comment>
<keyword evidence="7 11" id="KW-0648">Protein biosynthesis</keyword>
<keyword evidence="2 11" id="KW-0963">Cytoplasm</keyword>
<evidence type="ECO:0000256" key="5">
    <source>
        <dbReference type="ARBA" id="ARBA00022840"/>
    </source>
</evidence>
<dbReference type="FunFam" id="1.10.240.10:FF:000001">
    <property type="entry name" value="Tyrosine--tRNA ligase"/>
    <property type="match status" value="1"/>
</dbReference>
<dbReference type="InterPro" id="IPR024107">
    <property type="entry name" value="Tyr-tRNA-ligase_bac_1"/>
</dbReference>
<keyword evidence="4 11" id="KW-0547">Nucleotide-binding</keyword>
<comment type="subcellular location">
    <subcellularLocation>
        <location evidence="1 11">Cytoplasm</location>
    </subcellularLocation>
</comment>
<feature type="binding site" evidence="11">
    <location>
        <position position="39"/>
    </location>
    <ligand>
        <name>L-tyrosine</name>
        <dbReference type="ChEBI" id="CHEBI:58315"/>
    </ligand>
</feature>
<dbReference type="GO" id="GO:0006437">
    <property type="term" value="P:tyrosyl-tRNA aminoacylation"/>
    <property type="evidence" value="ECO:0007669"/>
    <property type="project" value="UniProtKB-UniRule"/>
</dbReference>
<dbReference type="InterPro" id="IPR024088">
    <property type="entry name" value="Tyr-tRNA-ligase_bac-type"/>
</dbReference>
<dbReference type="Gene3D" id="3.40.50.620">
    <property type="entry name" value="HUPs"/>
    <property type="match status" value="1"/>
</dbReference>
<evidence type="ECO:0000256" key="1">
    <source>
        <dbReference type="ARBA" id="ARBA00004496"/>
    </source>
</evidence>
<proteinExistence type="inferred from homology"/>
<dbReference type="NCBIfam" id="TIGR00234">
    <property type="entry name" value="tyrS"/>
    <property type="match status" value="1"/>
</dbReference>
<evidence type="ECO:0000256" key="2">
    <source>
        <dbReference type="ARBA" id="ARBA00022490"/>
    </source>
</evidence>
<dbReference type="SUPFAM" id="SSF52374">
    <property type="entry name" value="Nucleotidylyl transferase"/>
    <property type="match status" value="1"/>
</dbReference>
<comment type="function">
    <text evidence="11">Catalyzes the attachment of tyrosine to tRNA(Tyr) in a two-step reaction: tyrosine is first activated by ATP to form Tyr-AMP and then transferred to the acceptor end of tRNA(Tyr).</text>
</comment>
<feature type="short sequence motif" description="'HIGH' region" evidence="11">
    <location>
        <begin position="44"/>
        <end position="53"/>
    </location>
</feature>
<feature type="binding site" evidence="11">
    <location>
        <position position="239"/>
    </location>
    <ligand>
        <name>ATP</name>
        <dbReference type="ChEBI" id="CHEBI:30616"/>
    </ligand>
</feature>
<name>A0A3B0IXA6_9RICK</name>
<evidence type="ECO:0000313" key="14">
    <source>
        <dbReference type="EMBL" id="SPP34197.1"/>
    </source>
</evidence>
<protein>
    <recommendedName>
        <fullName evidence="11">Tyrosine--tRNA ligase</fullName>
        <ecNumber evidence="11">6.1.1.1</ecNumber>
    </recommendedName>
    <alternativeName>
        <fullName evidence="11">Tyrosyl-tRNA synthetase</fullName>
        <shortName evidence="11">TyrRS</shortName>
    </alternativeName>
</protein>
<evidence type="ECO:0000256" key="4">
    <source>
        <dbReference type="ARBA" id="ARBA00022741"/>
    </source>
</evidence>
<dbReference type="GO" id="GO:0003723">
    <property type="term" value="F:RNA binding"/>
    <property type="evidence" value="ECO:0007669"/>
    <property type="project" value="UniProtKB-KW"/>
</dbReference>
<organism evidence="14">
    <name type="scientific">Wolbachia endosymbiont of Aleurodicus floccissimus</name>
    <dbReference type="NCBI Taxonomy" id="2152762"/>
    <lineage>
        <taxon>Bacteria</taxon>
        <taxon>Pseudomonadati</taxon>
        <taxon>Pseudomonadota</taxon>
        <taxon>Alphaproteobacteria</taxon>
        <taxon>Rickettsiales</taxon>
        <taxon>Anaplasmataceae</taxon>
        <taxon>Wolbachieae</taxon>
        <taxon>Wolbachia</taxon>
    </lineage>
</organism>
<evidence type="ECO:0000256" key="12">
    <source>
        <dbReference type="PROSITE-ProRule" id="PRU00182"/>
    </source>
</evidence>
<comment type="catalytic activity">
    <reaction evidence="9 11">
        <text>tRNA(Tyr) + L-tyrosine + ATP = L-tyrosyl-tRNA(Tyr) + AMP + diphosphate + H(+)</text>
        <dbReference type="Rhea" id="RHEA:10220"/>
        <dbReference type="Rhea" id="RHEA-COMP:9706"/>
        <dbReference type="Rhea" id="RHEA-COMP:9707"/>
        <dbReference type="ChEBI" id="CHEBI:15378"/>
        <dbReference type="ChEBI" id="CHEBI:30616"/>
        <dbReference type="ChEBI" id="CHEBI:33019"/>
        <dbReference type="ChEBI" id="CHEBI:58315"/>
        <dbReference type="ChEBI" id="CHEBI:78442"/>
        <dbReference type="ChEBI" id="CHEBI:78536"/>
        <dbReference type="ChEBI" id="CHEBI:456215"/>
        <dbReference type="EC" id="6.1.1.1"/>
    </reaction>
</comment>
<feature type="binding site" evidence="11">
    <location>
        <position position="176"/>
    </location>
    <ligand>
        <name>L-tyrosine</name>
        <dbReference type="ChEBI" id="CHEBI:58315"/>
    </ligand>
</feature>
<evidence type="ECO:0000256" key="9">
    <source>
        <dbReference type="ARBA" id="ARBA00048248"/>
    </source>
</evidence>
<dbReference type="EC" id="6.1.1.1" evidence="11"/>
<feature type="binding site" evidence="11">
    <location>
        <position position="180"/>
    </location>
    <ligand>
        <name>L-tyrosine</name>
        <dbReference type="ChEBI" id="CHEBI:58315"/>
    </ligand>
</feature>
<feature type="domain" description="Tyrosine--tRNA ligase SYY-like C-terminal" evidence="13">
    <location>
        <begin position="347"/>
        <end position="411"/>
    </location>
</feature>
<keyword evidence="6 12" id="KW-0694">RNA-binding</keyword>
<dbReference type="PANTHER" id="PTHR11766:SF0">
    <property type="entry name" value="TYROSINE--TRNA LIGASE, MITOCHONDRIAL"/>
    <property type="match status" value="1"/>
</dbReference>
<dbReference type="InterPro" id="IPR014729">
    <property type="entry name" value="Rossmann-like_a/b/a_fold"/>
</dbReference>
<keyword evidence="8 11" id="KW-0030">Aminoacyl-tRNA synthetase</keyword>
<dbReference type="Pfam" id="PF00579">
    <property type="entry name" value="tRNA-synt_1b"/>
    <property type="match status" value="1"/>
</dbReference>
<dbReference type="Gene3D" id="1.10.240.10">
    <property type="entry name" value="Tyrosyl-Transfer RNA Synthetase"/>
    <property type="match status" value="1"/>
</dbReference>
<dbReference type="GO" id="GO:0004831">
    <property type="term" value="F:tyrosine-tRNA ligase activity"/>
    <property type="evidence" value="ECO:0007669"/>
    <property type="project" value="UniProtKB-UniRule"/>
</dbReference>
<dbReference type="CDD" id="cd00805">
    <property type="entry name" value="TyrRS_core"/>
    <property type="match status" value="1"/>
</dbReference>
<dbReference type="Pfam" id="PF22421">
    <property type="entry name" value="SYY_C-terminal"/>
    <property type="match status" value="1"/>
</dbReference>
<reference evidence="14" key="1">
    <citation type="submission" date="2018-04" db="EMBL/GenBank/DDBJ databases">
        <authorList>
            <person name="Go L.Y."/>
            <person name="Mitchell J.A."/>
        </authorList>
    </citation>
    <scope>NUCLEOTIDE SEQUENCE</scope>
    <source>
        <strain evidence="14">WBAF</strain>
    </source>
</reference>
<gene>
    <name evidence="11 14" type="primary">tyrS</name>
    <name evidence="14" type="ORF">WBAF_1021</name>
</gene>
<dbReference type="PRINTS" id="PR01040">
    <property type="entry name" value="TRNASYNTHTYR"/>
</dbReference>
<feature type="short sequence motif" description="'KMSKS' region" evidence="11">
    <location>
        <begin position="236"/>
        <end position="240"/>
    </location>
</feature>
<comment type="subunit">
    <text evidence="11">Homodimer.</text>
</comment>
<dbReference type="PANTHER" id="PTHR11766">
    <property type="entry name" value="TYROSYL-TRNA SYNTHETASE"/>
    <property type="match status" value="1"/>
</dbReference>
<dbReference type="GO" id="GO:0042803">
    <property type="term" value="F:protein homodimerization activity"/>
    <property type="evidence" value="ECO:0007669"/>
    <property type="project" value="UniProtKB-ARBA"/>
</dbReference>
<dbReference type="EMBL" id="OUNF01000277">
    <property type="protein sequence ID" value="SPP34197.1"/>
    <property type="molecule type" value="Genomic_DNA"/>
</dbReference>
<dbReference type="Gene3D" id="3.10.290.10">
    <property type="entry name" value="RNA-binding S4 domain"/>
    <property type="match status" value="1"/>
</dbReference>
<sequence length="420" mass="47302">MKHKSEFLNFIQERGYLYQCTNIEGLDQLLSQDNYIITYIGFDCTAPSLHIGSLIQIMMLRHLQKFGYKPIVLLGGGTTKIGDPSGKDKARSVLPIESINQNILGIKKTLEKMISFDDSKTGAIIVNNADWLDNIKYIDFLRDIGAHFSVNRMLSFDSVKTRLDREQNLSFLEFNYMLLQAYDFVALNKKYGCRLQIGGSDQWGNIVNGIELGKKLNLSELFGLTTPLLLNARGKKMGKTESGAVWLDGGMLKPYDYWQYFRNVDDQDVGRFLRLFTDLPIDKIKKLESLKDQEINEAKKVLATEVTKICHGFKEAELARSAAISAFENEDSSLLSGYTITKEQIANGIPLIDLLHDTGFEPSKGAAKRLIQGNGCKVNDSTINDVNYTINSESFEGQPFIKLSAGKKRHIKVVLDEVRK</sequence>
<evidence type="ECO:0000256" key="8">
    <source>
        <dbReference type="ARBA" id="ARBA00023146"/>
    </source>
</evidence>
<dbReference type="InterPro" id="IPR054608">
    <property type="entry name" value="SYY-like_C"/>
</dbReference>
<evidence type="ECO:0000256" key="11">
    <source>
        <dbReference type="HAMAP-Rule" id="MF_02006"/>
    </source>
</evidence>
<evidence type="ECO:0000256" key="7">
    <source>
        <dbReference type="ARBA" id="ARBA00022917"/>
    </source>
</evidence>
<keyword evidence="5 11" id="KW-0067">ATP-binding</keyword>
<dbReference type="GO" id="GO:0005829">
    <property type="term" value="C:cytosol"/>
    <property type="evidence" value="ECO:0007669"/>
    <property type="project" value="TreeGrafter"/>
</dbReference>
<evidence type="ECO:0000256" key="3">
    <source>
        <dbReference type="ARBA" id="ARBA00022598"/>
    </source>
</evidence>